<proteinExistence type="predicted"/>
<reference evidence="1 2" key="1">
    <citation type="journal article" date="2022" name="Nat. Plants">
        <title>Genomes of leafy and leafless Platanthera orchids illuminate the evolution of mycoheterotrophy.</title>
        <authorList>
            <person name="Li M.H."/>
            <person name="Liu K.W."/>
            <person name="Li Z."/>
            <person name="Lu H.C."/>
            <person name="Ye Q.L."/>
            <person name="Zhang D."/>
            <person name="Wang J.Y."/>
            <person name="Li Y.F."/>
            <person name="Zhong Z.M."/>
            <person name="Liu X."/>
            <person name="Yu X."/>
            <person name="Liu D.K."/>
            <person name="Tu X.D."/>
            <person name="Liu B."/>
            <person name="Hao Y."/>
            <person name="Liao X.Y."/>
            <person name="Jiang Y.T."/>
            <person name="Sun W.H."/>
            <person name="Chen J."/>
            <person name="Chen Y.Q."/>
            <person name="Ai Y."/>
            <person name="Zhai J.W."/>
            <person name="Wu S.S."/>
            <person name="Zhou Z."/>
            <person name="Hsiao Y.Y."/>
            <person name="Wu W.L."/>
            <person name="Chen Y.Y."/>
            <person name="Lin Y.F."/>
            <person name="Hsu J.L."/>
            <person name="Li C.Y."/>
            <person name="Wang Z.W."/>
            <person name="Zhao X."/>
            <person name="Zhong W.Y."/>
            <person name="Ma X.K."/>
            <person name="Ma L."/>
            <person name="Huang J."/>
            <person name="Chen G.Z."/>
            <person name="Huang M.Z."/>
            <person name="Huang L."/>
            <person name="Peng D.H."/>
            <person name="Luo Y.B."/>
            <person name="Zou S.Q."/>
            <person name="Chen S.P."/>
            <person name="Lan S."/>
            <person name="Tsai W.C."/>
            <person name="Van de Peer Y."/>
            <person name="Liu Z.J."/>
        </authorList>
    </citation>
    <scope>NUCLEOTIDE SEQUENCE [LARGE SCALE GENOMIC DNA]</scope>
    <source>
        <strain evidence="1">Lor287</strain>
    </source>
</reference>
<accession>A0AAP0BF61</accession>
<gene>
    <name evidence="1" type="ORF">KSP39_PZI013038</name>
</gene>
<dbReference type="PANTHER" id="PTHR37720:SF2">
    <property type="entry name" value="OS10G0481400 PROTEIN"/>
    <property type="match status" value="1"/>
</dbReference>
<dbReference type="EMBL" id="JBBWWQ010000011">
    <property type="protein sequence ID" value="KAK8935906.1"/>
    <property type="molecule type" value="Genomic_DNA"/>
</dbReference>
<sequence>MVGRNTRTTRGSSNQERAKLGQSYSLVNLPTCNLLAWFPQAQAKLQKAGIGRVEELIFGRGFRMPADERILGAALGSAFVGTIVFEQRRGIYRSIANDESVRREEYKLTGHIQQAMPWCLLFADDIVLVDETR</sequence>
<keyword evidence="2" id="KW-1185">Reference proteome</keyword>
<protein>
    <submittedName>
        <fullName evidence="1">Uncharacterized protein</fullName>
    </submittedName>
</protein>
<evidence type="ECO:0000313" key="1">
    <source>
        <dbReference type="EMBL" id="KAK8935906.1"/>
    </source>
</evidence>
<evidence type="ECO:0000313" key="2">
    <source>
        <dbReference type="Proteomes" id="UP001418222"/>
    </source>
</evidence>
<comment type="caution">
    <text evidence="1">The sequence shown here is derived from an EMBL/GenBank/DDBJ whole genome shotgun (WGS) entry which is preliminary data.</text>
</comment>
<dbReference type="PANTHER" id="PTHR37720">
    <property type="entry name" value="OS10G0481400 PROTEIN"/>
    <property type="match status" value="1"/>
</dbReference>
<dbReference type="Proteomes" id="UP001418222">
    <property type="component" value="Unassembled WGS sequence"/>
</dbReference>
<name>A0AAP0BF61_9ASPA</name>
<dbReference type="AlphaFoldDB" id="A0AAP0BF61"/>
<organism evidence="1 2">
    <name type="scientific">Platanthera zijinensis</name>
    <dbReference type="NCBI Taxonomy" id="2320716"/>
    <lineage>
        <taxon>Eukaryota</taxon>
        <taxon>Viridiplantae</taxon>
        <taxon>Streptophyta</taxon>
        <taxon>Embryophyta</taxon>
        <taxon>Tracheophyta</taxon>
        <taxon>Spermatophyta</taxon>
        <taxon>Magnoliopsida</taxon>
        <taxon>Liliopsida</taxon>
        <taxon>Asparagales</taxon>
        <taxon>Orchidaceae</taxon>
        <taxon>Orchidoideae</taxon>
        <taxon>Orchideae</taxon>
        <taxon>Orchidinae</taxon>
        <taxon>Platanthera</taxon>
    </lineage>
</organism>